<reference evidence="1 2" key="1">
    <citation type="submission" date="2016-10" db="EMBL/GenBank/DDBJ databases">
        <authorList>
            <person name="de Groot N.N."/>
        </authorList>
    </citation>
    <scope>NUCLEOTIDE SEQUENCE [LARGE SCALE GENOMIC DNA]</scope>
    <source>
        <strain evidence="1 2">DSM 26515</strain>
    </source>
</reference>
<dbReference type="STRING" id="529704.SAMN02927913_3019"/>
<evidence type="ECO:0000313" key="1">
    <source>
        <dbReference type="EMBL" id="SEJ01705.1"/>
    </source>
</evidence>
<dbReference type="AlphaFoldDB" id="A0A1H6VNQ1"/>
<evidence type="ECO:0000313" key="2">
    <source>
        <dbReference type="Proteomes" id="UP000199420"/>
    </source>
</evidence>
<sequence length="66" mass="7084">MTDKLDLDDLRHLARVAEGRGAAVPEAAVARLMLAGLVRRPVHVCEGAPILELTPEGLARVRSSDQ</sequence>
<name>A0A1H6VNQ1_9GAMM</name>
<keyword evidence="2" id="KW-1185">Reference proteome</keyword>
<dbReference type="OrthoDB" id="5958293at2"/>
<dbReference type="RefSeq" id="WP_091338763.1">
    <property type="nucleotide sequence ID" value="NZ_FNYC01000004.1"/>
</dbReference>
<organism evidence="1 2">
    <name type="scientific">Frateuria terrea</name>
    <dbReference type="NCBI Taxonomy" id="529704"/>
    <lineage>
        <taxon>Bacteria</taxon>
        <taxon>Pseudomonadati</taxon>
        <taxon>Pseudomonadota</taxon>
        <taxon>Gammaproteobacteria</taxon>
        <taxon>Lysobacterales</taxon>
        <taxon>Rhodanobacteraceae</taxon>
        <taxon>Frateuria</taxon>
    </lineage>
</organism>
<dbReference type="Proteomes" id="UP000199420">
    <property type="component" value="Unassembled WGS sequence"/>
</dbReference>
<dbReference type="EMBL" id="FNYC01000004">
    <property type="protein sequence ID" value="SEJ01705.1"/>
    <property type="molecule type" value="Genomic_DNA"/>
</dbReference>
<proteinExistence type="predicted"/>
<gene>
    <name evidence="1" type="ORF">SAMN04487997_2211</name>
</gene>
<accession>A0A1H6VNQ1</accession>
<protein>
    <submittedName>
        <fullName evidence="1">Uncharacterized protein</fullName>
    </submittedName>
</protein>